<reference evidence="2" key="1">
    <citation type="submission" date="2016-10" db="EMBL/GenBank/DDBJ databases">
        <title>Sequence of Gallionella enrichment culture.</title>
        <authorList>
            <person name="Poehlein A."/>
            <person name="Muehling M."/>
            <person name="Daniel R."/>
        </authorList>
    </citation>
    <scope>NUCLEOTIDE SEQUENCE</scope>
</reference>
<dbReference type="EMBL" id="MLJW01000130">
    <property type="protein sequence ID" value="OIQ97617.1"/>
    <property type="molecule type" value="Genomic_DNA"/>
</dbReference>
<feature type="region of interest" description="Disordered" evidence="1">
    <location>
        <begin position="469"/>
        <end position="494"/>
    </location>
</feature>
<organism evidence="2">
    <name type="scientific">mine drainage metagenome</name>
    <dbReference type="NCBI Taxonomy" id="410659"/>
    <lineage>
        <taxon>unclassified sequences</taxon>
        <taxon>metagenomes</taxon>
        <taxon>ecological metagenomes</taxon>
    </lineage>
</organism>
<comment type="caution">
    <text evidence="2">The sequence shown here is derived from an EMBL/GenBank/DDBJ whole genome shotgun (WGS) entry which is preliminary data.</text>
</comment>
<proteinExistence type="predicted"/>
<name>A0A1J5RPE9_9ZZZZ</name>
<evidence type="ECO:0000313" key="2">
    <source>
        <dbReference type="EMBL" id="OIQ97617.1"/>
    </source>
</evidence>
<evidence type="ECO:0000256" key="1">
    <source>
        <dbReference type="SAM" id="MobiDB-lite"/>
    </source>
</evidence>
<dbReference type="Pfam" id="PF18982">
    <property type="entry name" value="JetA"/>
    <property type="match status" value="1"/>
</dbReference>
<feature type="compositionally biased region" description="Basic and acidic residues" evidence="1">
    <location>
        <begin position="483"/>
        <end position="494"/>
    </location>
</feature>
<dbReference type="InterPro" id="IPR043773">
    <property type="entry name" value="JetA"/>
</dbReference>
<gene>
    <name evidence="2" type="ORF">GALL_203760</name>
</gene>
<accession>A0A1J5RPE9</accession>
<dbReference type="AlphaFoldDB" id="A0A1J5RPE9"/>
<protein>
    <submittedName>
        <fullName evidence="2">Uncharacterized protein</fullName>
    </submittedName>
</protein>
<sequence length="494" mass="56026">MALSLMPASLALFKRLPDLIFTPLGSPNRHLYWSVLCALYRHKFGPDAPIPPSYGYLLHDIHKFIEDYVSYEDNWTPEEDEPPETPINTRAMAIFRRLQEAGWFRIERYGMERTVTMRPAVGQFLAELIKFAERGPVFVSGKIRLIADSLSYVSAGDPAKATGENLREAANLSRELIEHIRNTGTNVRDLIDALDPDLPTSQYVRAFFQDYIVQMFIGDYRELRTREHPLSRRRQIIETAEAISLDMERRAALVGWYAQYFANGSRTDAETIMERDLARVRELSRIEEYLDRLDEELRRANRKALAVLDYRIRSVRPLDALVQSAIANVKMLPDRGIPSVLAPGLLMAGTRLFEPRVTKERPRPAPLKKPVFAPREIALARLMQRARDARTITAIKLSSYVAKALDGGDAANSDALSLSGIEDLRAYQTLQTVAMAQGSGSARLARDSRMLARTFDAVPTGRDEVSHPYFSGRPFLIRPRQNRRTDTKRGAGHE</sequence>